<dbReference type="AlphaFoldDB" id="A0A1E3H0B7"/>
<dbReference type="PATRIC" id="fig|1439726.3.peg.3064"/>
<keyword evidence="3" id="KW-1185">Reference proteome</keyword>
<name>A0A1E3H0B7_9HYPH</name>
<dbReference type="PANTHER" id="PTHR41795:SF1">
    <property type="entry name" value="EXOPOLYSACCHARIDE SYNTHESIS PROTEIN"/>
    <property type="match status" value="1"/>
</dbReference>
<feature type="transmembrane region" description="Helical" evidence="1">
    <location>
        <begin position="176"/>
        <end position="194"/>
    </location>
</feature>
<keyword evidence="1" id="KW-0812">Transmembrane</keyword>
<evidence type="ECO:0000313" key="3">
    <source>
        <dbReference type="Proteomes" id="UP000094622"/>
    </source>
</evidence>
<dbReference type="PIRSF" id="PIRSF033239">
    <property type="entry name" value="ExoD"/>
    <property type="match status" value="1"/>
</dbReference>
<comment type="caution">
    <text evidence="2">The sequence shown here is derived from an EMBL/GenBank/DDBJ whole genome shotgun (WGS) entry which is preliminary data.</text>
</comment>
<dbReference type="EMBL" id="MCRJ01000074">
    <property type="protein sequence ID" value="ODN69788.1"/>
    <property type="molecule type" value="Genomic_DNA"/>
</dbReference>
<feature type="transmembrane region" description="Helical" evidence="1">
    <location>
        <begin position="127"/>
        <end position="146"/>
    </location>
</feature>
<proteinExistence type="predicted"/>
<dbReference type="Proteomes" id="UP000094622">
    <property type="component" value="Unassembled WGS sequence"/>
</dbReference>
<feature type="transmembrane region" description="Helical" evidence="1">
    <location>
        <begin position="55"/>
        <end position="77"/>
    </location>
</feature>
<protein>
    <submittedName>
        <fullName evidence="2">Exopolysaccharide synthesis, ExoD</fullName>
    </submittedName>
</protein>
<keyword evidence="1" id="KW-1133">Transmembrane helix</keyword>
<gene>
    <name evidence="2" type="ORF">A6302_02911</name>
</gene>
<dbReference type="OrthoDB" id="7949130at2"/>
<evidence type="ECO:0000313" key="2">
    <source>
        <dbReference type="EMBL" id="ODN69788.1"/>
    </source>
</evidence>
<organism evidence="2 3">
    <name type="scientific">Methylobrevis pamukkalensis</name>
    <dbReference type="NCBI Taxonomy" id="1439726"/>
    <lineage>
        <taxon>Bacteria</taxon>
        <taxon>Pseudomonadati</taxon>
        <taxon>Pseudomonadota</taxon>
        <taxon>Alphaproteobacteria</taxon>
        <taxon>Hyphomicrobiales</taxon>
        <taxon>Pleomorphomonadaceae</taxon>
        <taxon>Methylobrevis</taxon>
    </lineage>
</organism>
<reference evidence="2 3" key="1">
    <citation type="submission" date="2016-07" db="EMBL/GenBank/DDBJ databases">
        <title>Draft Genome Sequence of Methylobrevis pamukkalensis PK2.</title>
        <authorList>
            <person name="Vasilenko O.V."/>
            <person name="Doronina N.V."/>
            <person name="Shmareva M.N."/>
            <person name="Tarlachkov S.V."/>
            <person name="Mustakhimov I."/>
            <person name="Trotsenko Y.A."/>
        </authorList>
    </citation>
    <scope>NUCLEOTIDE SEQUENCE [LARGE SCALE GENOMIC DNA]</scope>
    <source>
        <strain evidence="2 3">PK2</strain>
    </source>
</reference>
<sequence>MGDDSSHALSKVLDDLEHGIEGDQVPISAVVAAMGDHSFASLMLVFALISTSPASAIPGITAMVAVIEFLLVIQMIARRKSLWLPRVISDRRISTDKLDKGVRWLRRPVQAVERLLRPRMTALVEPPWIYLPLVLVLGVTLLMPFMEVIPTSGSIASAAIALFAAGVLTRDGLLTALAVVLLAAMPVAIGYVALGG</sequence>
<dbReference type="InterPro" id="IPR010331">
    <property type="entry name" value="ExoD"/>
</dbReference>
<dbReference type="Pfam" id="PF06055">
    <property type="entry name" value="ExoD"/>
    <property type="match status" value="1"/>
</dbReference>
<dbReference type="PANTHER" id="PTHR41795">
    <property type="entry name" value="EXOPOLYSACCHARIDE SYNTHESIS PROTEIN"/>
    <property type="match status" value="1"/>
</dbReference>
<evidence type="ECO:0000256" key="1">
    <source>
        <dbReference type="SAM" id="Phobius"/>
    </source>
</evidence>
<dbReference type="RefSeq" id="WP_069307386.1">
    <property type="nucleotide sequence ID" value="NZ_MCRJ01000074.1"/>
</dbReference>
<accession>A0A1E3H0B7</accession>
<keyword evidence="1" id="KW-0472">Membrane</keyword>